<dbReference type="GeneID" id="71928865"/>
<dbReference type="Gene3D" id="3.40.50.150">
    <property type="entry name" value="Vaccinia Virus protein VP39"/>
    <property type="match status" value="1"/>
</dbReference>
<dbReference type="GO" id="GO:0008168">
    <property type="term" value="F:methyltransferase activity"/>
    <property type="evidence" value="ECO:0007669"/>
    <property type="project" value="UniProtKB-KW"/>
</dbReference>
<organism evidence="3 4">
    <name type="scientific">Halocatena salina</name>
    <dbReference type="NCBI Taxonomy" id="2934340"/>
    <lineage>
        <taxon>Archaea</taxon>
        <taxon>Methanobacteriati</taxon>
        <taxon>Methanobacteriota</taxon>
        <taxon>Stenosarchaea group</taxon>
        <taxon>Halobacteria</taxon>
        <taxon>Halobacteriales</taxon>
        <taxon>Natronomonadaceae</taxon>
        <taxon>Halocatena</taxon>
    </lineage>
</organism>
<feature type="region of interest" description="Disordered" evidence="1">
    <location>
        <begin position="1"/>
        <end position="26"/>
    </location>
</feature>
<dbReference type="KEGG" id="haad:MW046_12420"/>
<evidence type="ECO:0000259" key="2">
    <source>
        <dbReference type="Pfam" id="PF13847"/>
    </source>
</evidence>
<dbReference type="Pfam" id="PF13847">
    <property type="entry name" value="Methyltransf_31"/>
    <property type="match status" value="1"/>
</dbReference>
<evidence type="ECO:0000256" key="1">
    <source>
        <dbReference type="SAM" id="MobiDB-lite"/>
    </source>
</evidence>
<dbReference type="AlphaFoldDB" id="A0A8U0A1U6"/>
<dbReference type="Proteomes" id="UP000831768">
    <property type="component" value="Chromosome"/>
</dbReference>
<dbReference type="InterPro" id="IPR025714">
    <property type="entry name" value="Methyltranfer_dom"/>
</dbReference>
<evidence type="ECO:0000313" key="4">
    <source>
        <dbReference type="Proteomes" id="UP000831768"/>
    </source>
</evidence>
<keyword evidence="3" id="KW-0489">Methyltransferase</keyword>
<accession>A0A8U0A1U6</accession>
<dbReference type="EMBL" id="CP096019">
    <property type="protein sequence ID" value="UPM42749.1"/>
    <property type="molecule type" value="Genomic_DNA"/>
</dbReference>
<gene>
    <name evidence="3" type="ORF">MW046_12420</name>
</gene>
<dbReference type="GO" id="GO:0032259">
    <property type="term" value="P:methylation"/>
    <property type="evidence" value="ECO:0007669"/>
    <property type="project" value="UniProtKB-KW"/>
</dbReference>
<dbReference type="CDD" id="cd02440">
    <property type="entry name" value="AdoMet_MTases"/>
    <property type="match status" value="1"/>
</dbReference>
<protein>
    <submittedName>
        <fullName evidence="3">Methyltransferase domain-containing protein</fullName>
    </submittedName>
</protein>
<dbReference type="RefSeq" id="WP_247993420.1">
    <property type="nucleotide sequence ID" value="NZ_CP096019.1"/>
</dbReference>
<evidence type="ECO:0000313" key="3">
    <source>
        <dbReference type="EMBL" id="UPM42749.1"/>
    </source>
</evidence>
<dbReference type="SUPFAM" id="SSF53335">
    <property type="entry name" value="S-adenosyl-L-methionine-dependent methyltransferases"/>
    <property type="match status" value="1"/>
</dbReference>
<keyword evidence="4" id="KW-1185">Reference proteome</keyword>
<feature type="domain" description="Methyltransferase" evidence="2">
    <location>
        <begin position="47"/>
        <end position="138"/>
    </location>
</feature>
<reference evidence="3" key="1">
    <citation type="submission" date="2022-04" db="EMBL/GenBank/DDBJ databases">
        <title>Halocatena sp. nov., isolated from a salt lake.</title>
        <authorList>
            <person name="Cui H.-L."/>
        </authorList>
    </citation>
    <scope>NUCLEOTIDE SEQUENCE</scope>
    <source>
        <strain evidence="3">AD-1</strain>
    </source>
</reference>
<proteinExistence type="predicted"/>
<keyword evidence="3" id="KW-0808">Transferase</keyword>
<dbReference type="InterPro" id="IPR029063">
    <property type="entry name" value="SAM-dependent_MTases_sf"/>
</dbReference>
<name>A0A8U0A1U6_9EURY</name>
<sequence length="285" mass="31548">MGEPPPLSRRMNHADPQYLDSKQSVDRRALSPRVRERLMAALPDDPRILEAGCGTGTMVARLHDWGVDGGTYRGVDRSPAVLEHARKQRIAEFDAEPIDSGFRIEGLVVRFEQGDALSAFDGENADLLVAASFLDLVPIRVAFDAFEAALGPSSLVYAPLTFDGRTIFQPDHPADGAITAAYHDAIDERPGRDTHAGRHVLDHLRERDGSLLSVASSDWIVRPRDGTYPGEERTFLAAILGFVETAVGDRSEANDWLKTRRRQLEAGTLSYVAHQYDFLYRTPEP</sequence>